<dbReference type="InterPro" id="IPR000515">
    <property type="entry name" value="MetI-like"/>
</dbReference>
<keyword evidence="3" id="KW-1003">Cell membrane</keyword>
<dbReference type="GO" id="GO:0005886">
    <property type="term" value="C:plasma membrane"/>
    <property type="evidence" value="ECO:0007669"/>
    <property type="project" value="UniProtKB-SubCell"/>
</dbReference>
<dbReference type="InterPro" id="IPR035906">
    <property type="entry name" value="MetI-like_sf"/>
</dbReference>
<feature type="transmembrane region" description="Helical" evidence="7">
    <location>
        <begin position="123"/>
        <end position="148"/>
    </location>
</feature>
<feature type="domain" description="ABC transmembrane type-1" evidence="8">
    <location>
        <begin position="84"/>
        <end position="250"/>
    </location>
</feature>
<proteinExistence type="predicted"/>
<dbReference type="PROSITE" id="PS50928">
    <property type="entry name" value="ABC_TM1"/>
    <property type="match status" value="1"/>
</dbReference>
<dbReference type="PANTHER" id="PTHR43163:SF6">
    <property type="entry name" value="DIPEPTIDE TRANSPORT SYSTEM PERMEASE PROTEIN DPPB-RELATED"/>
    <property type="match status" value="1"/>
</dbReference>
<evidence type="ECO:0000256" key="1">
    <source>
        <dbReference type="ARBA" id="ARBA00004651"/>
    </source>
</evidence>
<feature type="non-terminal residue" evidence="9">
    <location>
        <position position="250"/>
    </location>
</feature>
<dbReference type="SUPFAM" id="SSF161098">
    <property type="entry name" value="MetI-like"/>
    <property type="match status" value="1"/>
</dbReference>
<keyword evidence="5 7" id="KW-1133">Transmembrane helix</keyword>
<dbReference type="GO" id="GO:0055085">
    <property type="term" value="P:transmembrane transport"/>
    <property type="evidence" value="ECO:0007669"/>
    <property type="project" value="InterPro"/>
</dbReference>
<evidence type="ECO:0000259" key="8">
    <source>
        <dbReference type="PROSITE" id="PS50928"/>
    </source>
</evidence>
<evidence type="ECO:0000256" key="6">
    <source>
        <dbReference type="ARBA" id="ARBA00023136"/>
    </source>
</evidence>
<name>A0A382E6D1_9ZZZZ</name>
<comment type="subcellular location">
    <subcellularLocation>
        <location evidence="1">Cell membrane</location>
        <topology evidence="1">Multi-pass membrane protein</topology>
    </subcellularLocation>
</comment>
<evidence type="ECO:0000256" key="7">
    <source>
        <dbReference type="SAM" id="Phobius"/>
    </source>
</evidence>
<dbReference type="Gene3D" id="1.10.3720.10">
    <property type="entry name" value="MetI-like"/>
    <property type="match status" value="1"/>
</dbReference>
<evidence type="ECO:0000256" key="3">
    <source>
        <dbReference type="ARBA" id="ARBA00022475"/>
    </source>
</evidence>
<keyword evidence="2" id="KW-0813">Transport</keyword>
<sequence length="250" mass="26902">MIPVLLGVSILAFYVSQLLPGDPARAAAGRLATPEQLEAVRERLGLDQPIPVQYGLYIGRLLQGDLGTSLSSKQEVAQELRIFFPATLELLLATMIVTVVLGIAIGVRAATSRGGWVDRAFLAFSYVGAGMPVFFLALLLQVVFAGWLRLLPIAGRLSLETVPPPALTGLYTFDALFAGQWATVMDAGRHLILPALTLSIAGISEIGRITRSAMLNALDQDYIRTARAKGLSERAVWLRHALPNAMLPTT</sequence>
<dbReference type="Pfam" id="PF00528">
    <property type="entry name" value="BPD_transp_1"/>
    <property type="match status" value="1"/>
</dbReference>
<feature type="transmembrane region" description="Helical" evidence="7">
    <location>
        <begin position="90"/>
        <end position="111"/>
    </location>
</feature>
<dbReference type="CDD" id="cd06261">
    <property type="entry name" value="TM_PBP2"/>
    <property type="match status" value="1"/>
</dbReference>
<dbReference type="AlphaFoldDB" id="A0A382E6D1"/>
<organism evidence="9">
    <name type="scientific">marine metagenome</name>
    <dbReference type="NCBI Taxonomy" id="408172"/>
    <lineage>
        <taxon>unclassified sequences</taxon>
        <taxon>metagenomes</taxon>
        <taxon>ecological metagenomes</taxon>
    </lineage>
</organism>
<dbReference type="PANTHER" id="PTHR43163">
    <property type="entry name" value="DIPEPTIDE TRANSPORT SYSTEM PERMEASE PROTEIN DPPB-RELATED"/>
    <property type="match status" value="1"/>
</dbReference>
<evidence type="ECO:0000256" key="5">
    <source>
        <dbReference type="ARBA" id="ARBA00022989"/>
    </source>
</evidence>
<protein>
    <recommendedName>
        <fullName evidence="8">ABC transmembrane type-1 domain-containing protein</fullName>
    </recommendedName>
</protein>
<keyword evidence="6 7" id="KW-0472">Membrane</keyword>
<reference evidence="9" key="1">
    <citation type="submission" date="2018-05" db="EMBL/GenBank/DDBJ databases">
        <authorList>
            <person name="Lanie J.A."/>
            <person name="Ng W.-L."/>
            <person name="Kazmierczak K.M."/>
            <person name="Andrzejewski T.M."/>
            <person name="Davidsen T.M."/>
            <person name="Wayne K.J."/>
            <person name="Tettelin H."/>
            <person name="Glass J.I."/>
            <person name="Rusch D."/>
            <person name="Podicherti R."/>
            <person name="Tsui H.-C.T."/>
            <person name="Winkler M.E."/>
        </authorList>
    </citation>
    <scope>NUCLEOTIDE SEQUENCE</scope>
</reference>
<evidence type="ECO:0000256" key="2">
    <source>
        <dbReference type="ARBA" id="ARBA00022448"/>
    </source>
</evidence>
<dbReference type="Pfam" id="PF19300">
    <property type="entry name" value="BPD_transp_1_N"/>
    <property type="match status" value="1"/>
</dbReference>
<gene>
    <name evidence="9" type="ORF">METZ01_LOCUS199112</name>
</gene>
<dbReference type="InterPro" id="IPR045621">
    <property type="entry name" value="BPD_transp_1_N"/>
</dbReference>
<evidence type="ECO:0000313" key="9">
    <source>
        <dbReference type="EMBL" id="SVB46258.1"/>
    </source>
</evidence>
<evidence type="ECO:0000256" key="4">
    <source>
        <dbReference type="ARBA" id="ARBA00022692"/>
    </source>
</evidence>
<keyword evidence="4 7" id="KW-0812">Transmembrane</keyword>
<dbReference type="EMBL" id="UINC01042942">
    <property type="protein sequence ID" value="SVB46258.1"/>
    <property type="molecule type" value="Genomic_DNA"/>
</dbReference>
<accession>A0A382E6D1</accession>